<feature type="region of interest" description="Disordered" evidence="1">
    <location>
        <begin position="224"/>
        <end position="267"/>
    </location>
</feature>
<reference evidence="2 3" key="1">
    <citation type="journal article" date="2016" name="Nat. Commun.">
        <title>Thousands of microbial genomes shed light on interconnected biogeochemical processes in an aquifer system.</title>
        <authorList>
            <person name="Anantharaman K."/>
            <person name="Brown C.T."/>
            <person name="Hug L.A."/>
            <person name="Sharon I."/>
            <person name="Castelle C.J."/>
            <person name="Probst A.J."/>
            <person name="Thomas B.C."/>
            <person name="Singh A."/>
            <person name="Wilkins M.J."/>
            <person name="Karaoz U."/>
            <person name="Brodie E.L."/>
            <person name="Williams K.H."/>
            <person name="Hubbard S.S."/>
            <person name="Banfield J.F."/>
        </authorList>
    </citation>
    <scope>NUCLEOTIDE SEQUENCE [LARGE SCALE GENOMIC DNA]</scope>
</reference>
<dbReference type="Proteomes" id="UP000178104">
    <property type="component" value="Unassembled WGS sequence"/>
</dbReference>
<feature type="compositionally biased region" description="Basic and acidic residues" evidence="1">
    <location>
        <begin position="158"/>
        <end position="170"/>
    </location>
</feature>
<protein>
    <submittedName>
        <fullName evidence="2">Uncharacterized protein</fullName>
    </submittedName>
</protein>
<proteinExistence type="predicted"/>
<feature type="compositionally biased region" description="Pro residues" evidence="1">
    <location>
        <begin position="113"/>
        <end position="123"/>
    </location>
</feature>
<dbReference type="AlphaFoldDB" id="A0A1F6XN27"/>
<accession>A0A1F6XN27</accession>
<evidence type="ECO:0000313" key="3">
    <source>
        <dbReference type="Proteomes" id="UP000178104"/>
    </source>
</evidence>
<organism evidence="2 3">
    <name type="scientific">Candidatus Nomurabacteria bacterium RIFCSPLOWO2_01_FULL_42_17</name>
    <dbReference type="NCBI Taxonomy" id="1801780"/>
    <lineage>
        <taxon>Bacteria</taxon>
        <taxon>Candidatus Nomuraibacteriota</taxon>
    </lineage>
</organism>
<feature type="region of interest" description="Disordered" evidence="1">
    <location>
        <begin position="86"/>
        <end position="170"/>
    </location>
</feature>
<dbReference type="EMBL" id="MFVE01000005">
    <property type="protein sequence ID" value="OGI95526.1"/>
    <property type="molecule type" value="Genomic_DNA"/>
</dbReference>
<feature type="compositionally biased region" description="Pro residues" evidence="1">
    <location>
        <begin position="136"/>
        <end position="145"/>
    </location>
</feature>
<evidence type="ECO:0000313" key="2">
    <source>
        <dbReference type="EMBL" id="OGI95526.1"/>
    </source>
</evidence>
<comment type="caution">
    <text evidence="2">The sequence shown here is derived from an EMBL/GenBank/DDBJ whole genome shotgun (WGS) entry which is preliminary data.</text>
</comment>
<gene>
    <name evidence="2" type="ORF">A2917_03150</name>
</gene>
<evidence type="ECO:0000256" key="1">
    <source>
        <dbReference type="SAM" id="MobiDB-lite"/>
    </source>
</evidence>
<dbReference type="STRING" id="1801780.A2917_03150"/>
<sequence length="457" mass="52836">MPEEPFNGIQGLEGLEKIKLDKVGIENNVKNHIQNLEKGLTQQNKARYVKGIMREATRSIDVNPEYYEALQDALIKHGYLKAITAETPPAEKPKLPQNPPKPSDPKKITEKLPPVPPNVPAAPSPKREKIRIVLPTKPPQEPTNPPTAKIDTPIDVPKPAEIKKAEEKTENRTEKIVKLKEKIKITEIRIRENEKREKAILKRLAEIEAQEVKEMREVTKIIEKDSDKMAKDNKKVEKENDKKVKENVKMREKLEKKERKEQEKREKINREEKKYNLSDLKAELEKTPKIKFLKRLKLIKKIEELSEEGTLEKDEIENPFKYFLIKKIDDRVFECLYEKPREKITLEDINYLCGESGIDVQFSVVDFVTDARRNIAFMSSNGFLLQLQNKGEITTEENGRQVIGIYKPEAKYKLVTPKGGYFLGGALTNYTDGVKLLREQAQEYQAEQIESFKSQNK</sequence>
<name>A0A1F6XN27_9BACT</name>